<evidence type="ECO:0000313" key="2">
    <source>
        <dbReference type="Proteomes" id="UP000012137"/>
    </source>
</evidence>
<dbReference type="Proteomes" id="UP000012137">
    <property type="component" value="Unassembled WGS sequence"/>
</dbReference>
<evidence type="ECO:0000313" key="1">
    <source>
        <dbReference type="EMBL" id="EMN30304.1"/>
    </source>
</evidence>
<reference evidence="1 2" key="1">
    <citation type="submission" date="2013-01" db="EMBL/GenBank/DDBJ databases">
        <authorList>
            <person name="Harkins D.M."/>
            <person name="Durkin A.S."/>
            <person name="Brinkac L.M."/>
            <person name="Haft D.H."/>
            <person name="Selengut J.D."/>
            <person name="Sanka R."/>
            <person name="DePew J."/>
            <person name="Purushe J."/>
            <person name="Peacock S.J."/>
            <person name="Thaipadungpanit J."/>
            <person name="Wuthiekanun V.W."/>
            <person name="Day N.P."/>
            <person name="Vinetz J.M."/>
            <person name="Sutton G.G."/>
            <person name="Nierman W.C."/>
            <person name="Fouts D.E."/>
        </authorList>
    </citation>
    <scope>NUCLEOTIDE SEQUENCE [LARGE SCALE GENOMIC DNA]</scope>
    <source>
        <strain evidence="1 2">L0374</strain>
    </source>
</reference>
<protein>
    <submittedName>
        <fullName evidence="1">Uncharacterized protein</fullName>
    </submittedName>
</protein>
<comment type="caution">
    <text evidence="1">The sequence shown here is derived from an EMBL/GenBank/DDBJ whole genome shotgun (WGS) entry which is preliminary data.</text>
</comment>
<accession>M6K806</accession>
<gene>
    <name evidence="1" type="ORF">LEP1GSC083_1154</name>
</gene>
<sequence length="53" mass="6520">MYKNSFFHKKNQTTAIQILGLFININLKDRKIFKKNEMNLNPWELMRKLNHKK</sequence>
<organism evidence="1 2">
    <name type="scientific">Leptospira interrogans serovar Pyrogenes str. L0374</name>
    <dbReference type="NCBI Taxonomy" id="1049928"/>
    <lineage>
        <taxon>Bacteria</taxon>
        <taxon>Pseudomonadati</taxon>
        <taxon>Spirochaetota</taxon>
        <taxon>Spirochaetia</taxon>
        <taxon>Leptospirales</taxon>
        <taxon>Leptospiraceae</taxon>
        <taxon>Leptospira</taxon>
    </lineage>
</organism>
<name>M6K806_LEPIR</name>
<dbReference type="EMBL" id="AHMZ02000089">
    <property type="protein sequence ID" value="EMN30304.1"/>
    <property type="molecule type" value="Genomic_DNA"/>
</dbReference>
<dbReference type="AlphaFoldDB" id="M6K806"/>
<proteinExistence type="predicted"/>